<dbReference type="EMBL" id="WCUP01000011">
    <property type="protein sequence ID" value="KAB4108190.1"/>
    <property type="molecule type" value="Genomic_DNA"/>
</dbReference>
<organism evidence="3 4">
    <name type="scientific">Bacteroides uniformis</name>
    <dbReference type="NCBI Taxonomy" id="820"/>
    <lineage>
        <taxon>Bacteria</taxon>
        <taxon>Pseudomonadati</taxon>
        <taxon>Bacteroidota</taxon>
        <taxon>Bacteroidia</taxon>
        <taxon>Bacteroidales</taxon>
        <taxon>Bacteroidaceae</taxon>
        <taxon>Bacteroides</taxon>
    </lineage>
</organism>
<dbReference type="AlphaFoldDB" id="A0A413NR72"/>
<proteinExistence type="predicted"/>
<dbReference type="EMBL" id="QSEE01000002">
    <property type="protein sequence ID" value="RGZ51050.1"/>
    <property type="molecule type" value="Genomic_DNA"/>
</dbReference>
<accession>A0A413NR72</accession>
<name>A0A413NR72_BACUN</name>
<dbReference type="RefSeq" id="WP_117958731.1">
    <property type="nucleotide sequence ID" value="NZ_CAXSNS010000016.1"/>
</dbReference>
<dbReference type="Proteomes" id="UP000438773">
    <property type="component" value="Unassembled WGS sequence"/>
</dbReference>
<sequence>MNKKRDYITVTADVDVYLDDYFDDFMDLASDEDLIQEIEKRGHKVYKKECCITPFGKQPIEFDNPTDLKRHLCDVVNVGYCISNEELINEIKSKLP</sequence>
<evidence type="ECO:0000313" key="5">
    <source>
        <dbReference type="Proteomes" id="UP000438773"/>
    </source>
</evidence>
<evidence type="ECO:0000313" key="3">
    <source>
        <dbReference type="EMBL" id="RGZ51050.1"/>
    </source>
</evidence>
<gene>
    <name evidence="3" type="ORF">DW988_04475</name>
    <name evidence="1" type="ORF">GAQ70_15980</name>
    <name evidence="2" type="ORF">GAQ75_17740</name>
</gene>
<evidence type="ECO:0000313" key="1">
    <source>
        <dbReference type="EMBL" id="KAB4108190.1"/>
    </source>
</evidence>
<reference evidence="3 4" key="1">
    <citation type="submission" date="2018-08" db="EMBL/GenBank/DDBJ databases">
        <title>A genome reference for cultivated species of the human gut microbiota.</title>
        <authorList>
            <person name="Zou Y."/>
            <person name="Xue W."/>
            <person name="Luo G."/>
        </authorList>
    </citation>
    <scope>NUCLEOTIDE SEQUENCE [LARGE SCALE GENOMIC DNA]</scope>
    <source>
        <strain evidence="3 4">AM50-4</strain>
    </source>
</reference>
<comment type="caution">
    <text evidence="3">The sequence shown here is derived from an EMBL/GenBank/DDBJ whole genome shotgun (WGS) entry which is preliminary data.</text>
</comment>
<evidence type="ECO:0000313" key="4">
    <source>
        <dbReference type="Proteomes" id="UP000283684"/>
    </source>
</evidence>
<dbReference type="EMBL" id="WCUQ01000011">
    <property type="protein sequence ID" value="KAB4122053.1"/>
    <property type="molecule type" value="Genomic_DNA"/>
</dbReference>
<evidence type="ECO:0000313" key="2">
    <source>
        <dbReference type="EMBL" id="KAB4122053.1"/>
    </source>
</evidence>
<dbReference type="Proteomes" id="UP000283684">
    <property type="component" value="Unassembled WGS sequence"/>
</dbReference>
<dbReference type="Proteomes" id="UP000441711">
    <property type="component" value="Unassembled WGS sequence"/>
</dbReference>
<reference evidence="5 6" key="2">
    <citation type="journal article" date="2019" name="Nat. Med.">
        <title>A library of human gut bacterial isolates paired with longitudinal multiomics data enables mechanistic microbiome research.</title>
        <authorList>
            <person name="Poyet M."/>
            <person name="Groussin M."/>
            <person name="Gibbons S.M."/>
            <person name="Avila-Pacheco J."/>
            <person name="Jiang X."/>
            <person name="Kearney S.M."/>
            <person name="Perrotta A.R."/>
            <person name="Berdy B."/>
            <person name="Zhao S."/>
            <person name="Lieberman T.D."/>
            <person name="Swanson P.K."/>
            <person name="Smith M."/>
            <person name="Roesemann S."/>
            <person name="Alexander J.E."/>
            <person name="Rich S.A."/>
            <person name="Livny J."/>
            <person name="Vlamakis H."/>
            <person name="Clish C."/>
            <person name="Bullock K."/>
            <person name="Deik A."/>
            <person name="Scott J."/>
            <person name="Pierce K.A."/>
            <person name="Xavier R.J."/>
            <person name="Alm E.J."/>
        </authorList>
    </citation>
    <scope>NUCLEOTIDE SEQUENCE [LARGE SCALE GENOMIC DNA]</scope>
    <source>
        <strain evidence="1 6">BIOML-A36</strain>
        <strain evidence="2 5">BIOML-A37</strain>
    </source>
</reference>
<evidence type="ECO:0000313" key="6">
    <source>
        <dbReference type="Proteomes" id="UP000441711"/>
    </source>
</evidence>
<protein>
    <submittedName>
        <fullName evidence="3">Uncharacterized protein</fullName>
    </submittedName>
</protein>